<evidence type="ECO:0000313" key="2">
    <source>
        <dbReference type="EMBL" id="CAA9353587.1"/>
    </source>
</evidence>
<accession>A0A6J4M9G5</accession>
<proteinExistence type="predicted"/>
<gene>
    <name evidence="2" type="ORF">AVDCRST_MAG11-3667</name>
</gene>
<reference evidence="2" key="1">
    <citation type="submission" date="2020-02" db="EMBL/GenBank/DDBJ databases">
        <authorList>
            <person name="Meier V. D."/>
        </authorList>
    </citation>
    <scope>NUCLEOTIDE SEQUENCE</scope>
    <source>
        <strain evidence="2">AVDCRST_MAG11</strain>
    </source>
</reference>
<evidence type="ECO:0000256" key="1">
    <source>
        <dbReference type="SAM" id="MobiDB-lite"/>
    </source>
</evidence>
<protein>
    <submittedName>
        <fullName evidence="2">Uncharacterized protein</fullName>
    </submittedName>
</protein>
<dbReference type="EMBL" id="CADCTU010000784">
    <property type="protein sequence ID" value="CAA9353587.1"/>
    <property type="molecule type" value="Genomic_DNA"/>
</dbReference>
<dbReference type="AlphaFoldDB" id="A0A6J4M9G5"/>
<sequence>MTAAVASRVSRASGGAAISPGGLTRPAPRTVSRAAAAPAV</sequence>
<feature type="region of interest" description="Disordered" evidence="1">
    <location>
        <begin position="1"/>
        <end position="40"/>
    </location>
</feature>
<organism evidence="2">
    <name type="scientific">uncultured Gemmatimonadaceae bacterium</name>
    <dbReference type="NCBI Taxonomy" id="246130"/>
    <lineage>
        <taxon>Bacteria</taxon>
        <taxon>Pseudomonadati</taxon>
        <taxon>Gemmatimonadota</taxon>
        <taxon>Gemmatimonadia</taxon>
        <taxon>Gemmatimonadales</taxon>
        <taxon>Gemmatimonadaceae</taxon>
        <taxon>environmental samples</taxon>
    </lineage>
</organism>
<feature type="compositionally biased region" description="Low complexity" evidence="1">
    <location>
        <begin position="1"/>
        <end position="17"/>
    </location>
</feature>
<name>A0A6J4M9G5_9BACT</name>